<dbReference type="Proteomes" id="UP001596378">
    <property type="component" value="Unassembled WGS sequence"/>
</dbReference>
<accession>A0ABW2F248</accession>
<dbReference type="InterPro" id="IPR013785">
    <property type="entry name" value="Aldolase_TIM"/>
</dbReference>
<evidence type="ECO:0000313" key="2">
    <source>
        <dbReference type="Proteomes" id="UP001596378"/>
    </source>
</evidence>
<dbReference type="SUPFAM" id="SSF102114">
    <property type="entry name" value="Radical SAM enzymes"/>
    <property type="match status" value="1"/>
</dbReference>
<dbReference type="CDD" id="cd01335">
    <property type="entry name" value="Radical_SAM"/>
    <property type="match status" value="1"/>
</dbReference>
<proteinExistence type="predicted"/>
<dbReference type="Gene3D" id="3.20.20.70">
    <property type="entry name" value="Aldolase class I"/>
    <property type="match status" value="1"/>
</dbReference>
<dbReference type="NCBIfam" id="NF038073">
    <property type="entry name" value="rSAM_STM4011"/>
    <property type="match status" value="1"/>
</dbReference>
<comment type="caution">
    <text evidence="1">The sequence shown here is derived from an EMBL/GenBank/DDBJ whole genome shotgun (WGS) entry which is preliminary data.</text>
</comment>
<dbReference type="EMBL" id="JBHTAI010000001">
    <property type="protein sequence ID" value="MFC7147215.1"/>
    <property type="molecule type" value="Genomic_DNA"/>
</dbReference>
<dbReference type="InterPro" id="IPR047771">
    <property type="entry name" value="Radical_SAM_STM4011-like"/>
</dbReference>
<keyword evidence="2" id="KW-1185">Reference proteome</keyword>
<protein>
    <submittedName>
        <fullName evidence="1">STM4011 family radical SAM protein</fullName>
    </submittedName>
</protein>
<sequence>MNATVYFRGSLSSCNYDCPYCPFSKNIDSRETLAKDRLQVQTFVNWVRNQAKNGHRLSVFFNPYGEGLTHRWYREAMIELSHMPHVRKVAIQTNLFANLDWTAELNPATAAFWATYHPGQTQEARFLRQCRELYGRKIPFSVGCVGVKSAFGPISSIREALPEEVYLWVNAFKDQADYYSDEDLAFLTRMDPHFALNAQNYDSLGRSCRAGQQVFYVQGDGRVKHCYKDRQVIGNLYRDGLEGIAQERPCRMKQCDCYIGYIHMEGQPFESVYGVRVLERIALLQRGSRSWDCAHWPGQE</sequence>
<organism evidence="1 2">
    <name type="scientific">Cohnella cellulosilytica</name>
    <dbReference type="NCBI Taxonomy" id="986710"/>
    <lineage>
        <taxon>Bacteria</taxon>
        <taxon>Bacillati</taxon>
        <taxon>Bacillota</taxon>
        <taxon>Bacilli</taxon>
        <taxon>Bacillales</taxon>
        <taxon>Paenibacillaceae</taxon>
        <taxon>Cohnella</taxon>
    </lineage>
</organism>
<evidence type="ECO:0000313" key="1">
    <source>
        <dbReference type="EMBL" id="MFC7147215.1"/>
    </source>
</evidence>
<gene>
    <name evidence="1" type="ORF">ACFQMJ_01595</name>
</gene>
<dbReference type="InterPro" id="IPR058240">
    <property type="entry name" value="rSAM_sf"/>
</dbReference>
<dbReference type="RefSeq" id="WP_378047158.1">
    <property type="nucleotide sequence ID" value="NZ_JBHMDN010000012.1"/>
</dbReference>
<name>A0ABW2F248_9BACL</name>
<reference evidence="2" key="1">
    <citation type="journal article" date="2019" name="Int. J. Syst. Evol. Microbiol.">
        <title>The Global Catalogue of Microorganisms (GCM) 10K type strain sequencing project: providing services to taxonomists for standard genome sequencing and annotation.</title>
        <authorList>
            <consortium name="The Broad Institute Genomics Platform"/>
            <consortium name="The Broad Institute Genome Sequencing Center for Infectious Disease"/>
            <person name="Wu L."/>
            <person name="Ma J."/>
        </authorList>
    </citation>
    <scope>NUCLEOTIDE SEQUENCE [LARGE SCALE GENOMIC DNA]</scope>
    <source>
        <strain evidence="2">KCTC 12907</strain>
    </source>
</reference>